<feature type="compositionally biased region" description="Low complexity" evidence="1">
    <location>
        <begin position="270"/>
        <end position="281"/>
    </location>
</feature>
<protein>
    <submittedName>
        <fullName evidence="2">Unplaced genomic scaffold SPHSTscaffold_112, whole genome shotgun sequence</fullName>
    </submittedName>
</protein>
<proteinExistence type="predicted"/>
<reference evidence="2 3" key="1">
    <citation type="submission" date="2014-06" db="EMBL/GenBank/DDBJ databases">
        <title>Evolutionary Origins and Diversification of the Mycorrhizal Mutualists.</title>
        <authorList>
            <consortium name="DOE Joint Genome Institute"/>
            <consortium name="Mycorrhizal Genomics Consortium"/>
            <person name="Kohler A."/>
            <person name="Kuo A."/>
            <person name="Nagy L.G."/>
            <person name="Floudas D."/>
            <person name="Copeland A."/>
            <person name="Barry K.W."/>
            <person name="Cichocki N."/>
            <person name="Veneault-Fourrey C."/>
            <person name="LaButti K."/>
            <person name="Lindquist E.A."/>
            <person name="Lipzen A."/>
            <person name="Lundell T."/>
            <person name="Morin E."/>
            <person name="Murat C."/>
            <person name="Riley R."/>
            <person name="Ohm R."/>
            <person name="Sun H."/>
            <person name="Tunlid A."/>
            <person name="Henrissat B."/>
            <person name="Grigoriev I.V."/>
            <person name="Hibbett D.S."/>
            <person name="Martin F."/>
        </authorList>
    </citation>
    <scope>NUCLEOTIDE SEQUENCE [LARGE SCALE GENOMIC DNA]</scope>
    <source>
        <strain evidence="2 3">SS14</strain>
    </source>
</reference>
<keyword evidence="3" id="KW-1185">Reference proteome</keyword>
<gene>
    <name evidence="2" type="ORF">M422DRAFT_262149</name>
</gene>
<dbReference type="Proteomes" id="UP000054279">
    <property type="component" value="Unassembled WGS sequence"/>
</dbReference>
<evidence type="ECO:0000313" key="2">
    <source>
        <dbReference type="EMBL" id="KIJ35567.1"/>
    </source>
</evidence>
<evidence type="ECO:0000313" key="3">
    <source>
        <dbReference type="Proteomes" id="UP000054279"/>
    </source>
</evidence>
<sequence>MAISAPHTPAHVLKYDPDGDSEDETHINNLAYLKNDIFQEARLRVDAAWRAGQWLDFADGSIENPRVHAWPVNEKNEPFEPGQLDEAYAIYDIPDTYCLCATQEYDPTEREQYKLHIRKAVTQGFHYGKVVAGCRRQHDGCAMFLPLDLLSKVHKLVTAKYPKREVRGPGILKFNPFKASVSPTSRQHTPASIKRQATESPDSPLKYRRMMPSASSSSKGKGKVGPKSSMTSLFSKPTTGSATFLNEDEDDIEEDDAHTSRYLANPSPSPLLLPHSRLHLPMPDPPPRYSTQPPPNATFTPSPVASTSTSTSSTSTSSMGRCLTHWQPNQRFFGDVMGLAEPINPSLLPYRNYEITLSPEDQHRYLTKLDQGGGVTHKLFMMMFDKCNCDLYFLKDTLHHVHGPSCMDYLYTPPQHKKHPLGMTAMQAITDTINQQPPSPYMLPKPTTISTLAVNPLITPSSVGSSLHTYLVPTAGPSTPTLAGPSRHTYLGPAGPSSTSYSAFVAPPPLTRPMHSIPRETSTPMAATARRASAPPVTNGGALWLGPTPMPAAAPTILDTPIIVTTPPFPVFPGFQLPLLFHHFCL</sequence>
<feature type="compositionally biased region" description="Polar residues" evidence="1">
    <location>
        <begin position="230"/>
        <end position="244"/>
    </location>
</feature>
<feature type="compositionally biased region" description="Acidic residues" evidence="1">
    <location>
        <begin position="246"/>
        <end position="256"/>
    </location>
</feature>
<dbReference type="HOGENOM" id="CLU_033928_0_0_1"/>
<accession>A0A0C9V1K6</accession>
<dbReference type="AlphaFoldDB" id="A0A0C9V1K6"/>
<organism evidence="2 3">
    <name type="scientific">Sphaerobolus stellatus (strain SS14)</name>
    <dbReference type="NCBI Taxonomy" id="990650"/>
    <lineage>
        <taxon>Eukaryota</taxon>
        <taxon>Fungi</taxon>
        <taxon>Dikarya</taxon>
        <taxon>Basidiomycota</taxon>
        <taxon>Agaricomycotina</taxon>
        <taxon>Agaricomycetes</taxon>
        <taxon>Phallomycetidae</taxon>
        <taxon>Geastrales</taxon>
        <taxon>Sphaerobolaceae</taxon>
        <taxon>Sphaerobolus</taxon>
    </lineage>
</organism>
<feature type="compositionally biased region" description="Polar residues" evidence="1">
    <location>
        <begin position="181"/>
        <end position="190"/>
    </location>
</feature>
<feature type="compositionally biased region" description="Low complexity" evidence="1">
    <location>
        <begin position="306"/>
        <end position="318"/>
    </location>
</feature>
<feature type="region of interest" description="Disordered" evidence="1">
    <location>
        <begin position="177"/>
        <end position="320"/>
    </location>
</feature>
<evidence type="ECO:0000256" key="1">
    <source>
        <dbReference type="SAM" id="MobiDB-lite"/>
    </source>
</evidence>
<dbReference type="EMBL" id="KN837187">
    <property type="protein sequence ID" value="KIJ35567.1"/>
    <property type="molecule type" value="Genomic_DNA"/>
</dbReference>
<feature type="compositionally biased region" description="Pro residues" evidence="1">
    <location>
        <begin position="282"/>
        <end position="296"/>
    </location>
</feature>
<feature type="region of interest" description="Disordered" evidence="1">
    <location>
        <begin position="1"/>
        <end position="20"/>
    </location>
</feature>
<name>A0A0C9V1K6_SPHS4</name>
<feature type="compositionally biased region" description="Low complexity" evidence="1">
    <location>
        <begin position="213"/>
        <end position="229"/>
    </location>
</feature>